<evidence type="ECO:0000256" key="3">
    <source>
        <dbReference type="ARBA" id="ARBA00022723"/>
    </source>
</evidence>
<dbReference type="CDD" id="cd00054">
    <property type="entry name" value="EGF_CA"/>
    <property type="match status" value="2"/>
</dbReference>
<evidence type="ECO:0000256" key="4">
    <source>
        <dbReference type="ARBA" id="ARBA00022801"/>
    </source>
</evidence>
<dbReference type="Gene3D" id="2.10.25.10">
    <property type="entry name" value="Laminin"/>
    <property type="match status" value="2"/>
</dbReference>
<dbReference type="InterPro" id="IPR000742">
    <property type="entry name" value="EGF"/>
</dbReference>
<protein>
    <recommendedName>
        <fullName evidence="10">Metalloendopeptidase</fullName>
        <ecNumber evidence="10">3.4.24.-</ecNumber>
    </recommendedName>
</protein>
<reference evidence="13" key="1">
    <citation type="journal article" date="2010" name="Science">
        <title>Plasticity of animal genome architecture unmasked by rapid evolution of a pelagic tunicate.</title>
        <authorList>
            <person name="Denoeud F."/>
            <person name="Henriet S."/>
            <person name="Mungpakdee S."/>
            <person name="Aury J.M."/>
            <person name="Da Silva C."/>
            <person name="Brinkmann H."/>
            <person name="Mikhaleva J."/>
            <person name="Olsen L.C."/>
            <person name="Jubin C."/>
            <person name="Canestro C."/>
            <person name="Bouquet J.M."/>
            <person name="Danks G."/>
            <person name="Poulain J."/>
            <person name="Campsteijn C."/>
            <person name="Adamski M."/>
            <person name="Cross I."/>
            <person name="Yadetie F."/>
            <person name="Muffato M."/>
            <person name="Louis A."/>
            <person name="Butcher S."/>
            <person name="Tsagkogeorga G."/>
            <person name="Konrad A."/>
            <person name="Singh S."/>
            <person name="Jensen M.F."/>
            <person name="Cong E.H."/>
            <person name="Eikeseth-Otteraa H."/>
            <person name="Noel B."/>
            <person name="Anthouard V."/>
            <person name="Porcel B.M."/>
            <person name="Kachouri-Lafond R."/>
            <person name="Nishino A."/>
            <person name="Ugolini M."/>
            <person name="Chourrout P."/>
            <person name="Nishida H."/>
            <person name="Aasland R."/>
            <person name="Huzurbazar S."/>
            <person name="Westhof E."/>
            <person name="Delsuc F."/>
            <person name="Lehrach H."/>
            <person name="Reinhardt R."/>
            <person name="Weissenbach J."/>
            <person name="Roy S.W."/>
            <person name="Artiguenave F."/>
            <person name="Postlethwait J.H."/>
            <person name="Manak J.R."/>
            <person name="Thompson E.M."/>
            <person name="Jaillon O."/>
            <person name="Du Pasquier L."/>
            <person name="Boudinot P."/>
            <person name="Liberles D.A."/>
            <person name="Volff J.N."/>
            <person name="Philippe H."/>
            <person name="Lenhard B."/>
            <person name="Roest Crollius H."/>
            <person name="Wincker P."/>
            <person name="Chourrout D."/>
        </authorList>
    </citation>
    <scope>NUCLEOTIDE SEQUENCE [LARGE SCALE GENOMIC DNA]</scope>
</reference>
<dbReference type="PANTHER" id="PTHR10127:SF780">
    <property type="entry name" value="METALLOENDOPEPTIDASE"/>
    <property type="match status" value="1"/>
</dbReference>
<keyword evidence="6 9" id="KW-0482">Metalloprotease</keyword>
<feature type="domain" description="EGF-like" evidence="11">
    <location>
        <begin position="435"/>
        <end position="473"/>
    </location>
</feature>
<feature type="active site" evidence="9">
    <location>
        <position position="192"/>
    </location>
</feature>
<evidence type="ECO:0000313" key="13">
    <source>
        <dbReference type="EMBL" id="CBY23497.1"/>
    </source>
</evidence>
<dbReference type="SMART" id="SM00181">
    <property type="entry name" value="EGF"/>
    <property type="match status" value="2"/>
</dbReference>
<accession>E4X228</accession>
<evidence type="ECO:0000256" key="6">
    <source>
        <dbReference type="ARBA" id="ARBA00023049"/>
    </source>
</evidence>
<comment type="caution">
    <text evidence="8">Lacks conserved residue(s) required for the propagation of feature annotation.</text>
</comment>
<dbReference type="OrthoDB" id="6417936at2759"/>
<dbReference type="SMART" id="SM00179">
    <property type="entry name" value="EGF_CA"/>
    <property type="match status" value="2"/>
</dbReference>
<name>E4X228_OIKDI</name>
<feature type="binding site" evidence="9">
    <location>
        <position position="191"/>
    </location>
    <ligand>
        <name>Zn(2+)</name>
        <dbReference type="ChEBI" id="CHEBI:29105"/>
        <note>catalytic</note>
    </ligand>
</feature>
<dbReference type="InterPro" id="IPR001881">
    <property type="entry name" value="EGF-like_Ca-bd_dom"/>
</dbReference>
<evidence type="ECO:0000256" key="2">
    <source>
        <dbReference type="ARBA" id="ARBA00022670"/>
    </source>
</evidence>
<dbReference type="GO" id="GO:0006508">
    <property type="term" value="P:proteolysis"/>
    <property type="evidence" value="ECO:0007669"/>
    <property type="project" value="UniProtKB-KW"/>
</dbReference>
<keyword evidence="1 8" id="KW-0245">EGF-like domain</keyword>
<evidence type="ECO:0000256" key="7">
    <source>
        <dbReference type="ARBA" id="ARBA00023157"/>
    </source>
</evidence>
<keyword evidence="3 9" id="KW-0479">Metal-binding</keyword>
<feature type="binding site" evidence="9">
    <location>
        <position position="195"/>
    </location>
    <ligand>
        <name>Zn(2+)</name>
        <dbReference type="ChEBI" id="CHEBI:29105"/>
        <note>catalytic</note>
    </ligand>
</feature>
<feature type="domain" description="EGF-like" evidence="11">
    <location>
        <begin position="477"/>
        <end position="512"/>
    </location>
</feature>
<dbReference type="PROSITE" id="PS50026">
    <property type="entry name" value="EGF_3"/>
    <property type="match status" value="2"/>
</dbReference>
<comment type="cofactor">
    <cofactor evidence="9 10">
        <name>Zn(2+)</name>
        <dbReference type="ChEBI" id="CHEBI:29105"/>
    </cofactor>
    <text evidence="9 10">Binds 1 zinc ion per subunit.</text>
</comment>
<proteinExistence type="predicted"/>
<evidence type="ECO:0000256" key="1">
    <source>
        <dbReference type="ARBA" id="ARBA00022536"/>
    </source>
</evidence>
<keyword evidence="4 9" id="KW-0378">Hydrolase</keyword>
<evidence type="ECO:0000259" key="11">
    <source>
        <dbReference type="PROSITE" id="PS50026"/>
    </source>
</evidence>
<feature type="domain" description="Peptidase M12A" evidence="12">
    <location>
        <begin position="76"/>
        <end position="291"/>
    </location>
</feature>
<keyword evidence="7" id="KW-1015">Disulfide bond</keyword>
<dbReference type="SMART" id="SM00235">
    <property type="entry name" value="ZnMc"/>
    <property type="match status" value="1"/>
</dbReference>
<dbReference type="InterPro" id="IPR049883">
    <property type="entry name" value="NOTCH1_EGF-like"/>
</dbReference>
<dbReference type="PROSITE" id="PS51864">
    <property type="entry name" value="ASTACIN"/>
    <property type="match status" value="1"/>
</dbReference>
<evidence type="ECO:0000313" key="14">
    <source>
        <dbReference type="Proteomes" id="UP000001307"/>
    </source>
</evidence>
<keyword evidence="5 9" id="KW-0862">Zinc</keyword>
<dbReference type="Gene3D" id="3.40.390.10">
    <property type="entry name" value="Collagenase (Catalytic Domain)"/>
    <property type="match status" value="1"/>
</dbReference>
<dbReference type="Pfam" id="PF07645">
    <property type="entry name" value="EGF_CA"/>
    <property type="match status" value="1"/>
</dbReference>
<dbReference type="GO" id="GO:0004222">
    <property type="term" value="F:metalloendopeptidase activity"/>
    <property type="evidence" value="ECO:0007669"/>
    <property type="project" value="UniProtKB-UniRule"/>
</dbReference>
<keyword evidence="2 9" id="KW-0645">Protease</keyword>
<evidence type="ECO:0000256" key="8">
    <source>
        <dbReference type="PROSITE-ProRule" id="PRU00076"/>
    </source>
</evidence>
<evidence type="ECO:0000259" key="12">
    <source>
        <dbReference type="PROSITE" id="PS51864"/>
    </source>
</evidence>
<dbReference type="InterPro" id="IPR000152">
    <property type="entry name" value="EGF-type_Asp/Asn_hydroxyl_site"/>
</dbReference>
<dbReference type="InterPro" id="IPR024079">
    <property type="entry name" value="MetalloPept_cat_dom_sf"/>
</dbReference>
<dbReference type="Proteomes" id="UP000001307">
    <property type="component" value="Unassembled WGS sequence"/>
</dbReference>
<feature type="binding site" evidence="9">
    <location>
        <position position="201"/>
    </location>
    <ligand>
        <name>Zn(2+)</name>
        <dbReference type="ChEBI" id="CHEBI:29105"/>
        <note>catalytic</note>
    </ligand>
</feature>
<dbReference type="GO" id="GO:0005509">
    <property type="term" value="F:calcium ion binding"/>
    <property type="evidence" value="ECO:0007669"/>
    <property type="project" value="InterPro"/>
</dbReference>
<evidence type="ECO:0000256" key="10">
    <source>
        <dbReference type="RuleBase" id="RU361183"/>
    </source>
</evidence>
<organism evidence="13">
    <name type="scientific">Oikopleura dioica</name>
    <name type="common">Tunicate</name>
    <dbReference type="NCBI Taxonomy" id="34765"/>
    <lineage>
        <taxon>Eukaryota</taxon>
        <taxon>Metazoa</taxon>
        <taxon>Chordata</taxon>
        <taxon>Tunicata</taxon>
        <taxon>Appendicularia</taxon>
        <taxon>Copelata</taxon>
        <taxon>Oikopleuridae</taxon>
        <taxon>Oikopleura</taxon>
    </lineage>
</organism>
<dbReference type="SUPFAM" id="SSF55486">
    <property type="entry name" value="Metalloproteases ('zincins'), catalytic domain"/>
    <property type="match status" value="1"/>
</dbReference>
<dbReference type="Pfam" id="PF01400">
    <property type="entry name" value="Astacin"/>
    <property type="match status" value="1"/>
</dbReference>
<evidence type="ECO:0000256" key="9">
    <source>
        <dbReference type="PROSITE-ProRule" id="PRU01211"/>
    </source>
</evidence>
<dbReference type="InterPro" id="IPR001506">
    <property type="entry name" value="Peptidase_M12A"/>
</dbReference>
<dbReference type="GO" id="GO:0008270">
    <property type="term" value="F:zinc ion binding"/>
    <property type="evidence" value="ECO:0007669"/>
    <property type="project" value="UniProtKB-UniRule"/>
</dbReference>
<dbReference type="EMBL" id="FN653021">
    <property type="protein sequence ID" value="CBY23497.1"/>
    <property type="molecule type" value="Genomic_DNA"/>
</dbReference>
<dbReference type="AlphaFoldDB" id="E4X228"/>
<dbReference type="SUPFAM" id="SSF57196">
    <property type="entry name" value="EGF/Laminin"/>
    <property type="match status" value="2"/>
</dbReference>
<dbReference type="PANTHER" id="PTHR10127">
    <property type="entry name" value="DISCOIDIN, CUB, EGF, LAMININ , AND ZINC METALLOPROTEASE DOMAIN CONTAINING"/>
    <property type="match status" value="1"/>
</dbReference>
<gene>
    <name evidence="13" type="ORF">GSOID_T00015941001</name>
</gene>
<keyword evidence="14" id="KW-1185">Reference proteome</keyword>
<dbReference type="InterPro" id="IPR006026">
    <property type="entry name" value="Peptidase_Metallo"/>
</dbReference>
<dbReference type="InParanoid" id="E4X228"/>
<dbReference type="EC" id="3.4.24.-" evidence="10"/>
<dbReference type="PRINTS" id="PR00480">
    <property type="entry name" value="ASTACIN"/>
</dbReference>
<dbReference type="PROSITE" id="PS00010">
    <property type="entry name" value="ASX_HYDROXYL"/>
    <property type="match status" value="1"/>
</dbReference>
<sequence>MKILLGLFGGSLGLLKDPETEKPGVPVKNEQDEPFTDQIYITAKTESALKNRGVDTSGLLLIQSPEELSPSNQQGRGLSADVSKMWTPVVSGGLVTVPWTIDDSLMEHLDRSAIEALQRDLACFDFPYVSKEERASTEYQHGIIFAESTKCSSALGLAPGAGLQPEYGLPSGWQRINLSAGCSRKLSTVQHEILHALGVWHEHERADRDDYITVNFENTDDPSQWTKMEFTDWYNVSSVYEPKSVMHYSSFAGANQGENPVGTFKDGSLFSGGYSKITTTDALQLQTQYCKDPTDARGRKDVFSNRLCDGFEDCPNGEDEGEIAECAETHPRTTDGCCGGVLLKWLESPCVFNPNSTFNYKSENPVWECPDGDVLTTYDRSTGRRWIKLKKEFYPYEGGGFSWSDVLDFNSTCPPIGETMEYGRELSCGISGIVQTNFCASNDCHEHATCENRFDSSFCICNENYSGDGKTCTFDEPVDECFDGTHSCGANADCIDTRNSYECECKAGYVNNARYVGSEDEDLFGESCTFLNACCDDIKLLYSSGSILRDSCVKNGTFNGATRYTCDGRDDYEISFGLTNGSWICHDILPHEQNDSCRWTCDYGISTGARAKCLSETKGTWRLPSETAKQTKANCSLCADVPAALTPENGEWDCKSYITKRVCQLRCPDRKRTVFADCTVAKNQAFAINDEKTHEINTCEPVVGPCDISNIAENAPKDDEKWNEIDFLQDFDFSATHENSNILLWGRKKCNSGSEFHPVTEIMCKINKNGVVWKFKGRNPGKKCPGDN</sequence>
<evidence type="ECO:0000256" key="5">
    <source>
        <dbReference type="ARBA" id="ARBA00022833"/>
    </source>
</evidence>